<dbReference type="InterPro" id="IPR001128">
    <property type="entry name" value="Cyt_P450"/>
</dbReference>
<dbReference type="Pfam" id="PF00067">
    <property type="entry name" value="p450"/>
    <property type="match status" value="2"/>
</dbReference>
<dbReference type="AlphaFoldDB" id="A0A7J6L5E3"/>
<dbReference type="InterPro" id="IPR036396">
    <property type="entry name" value="Cyt_P450_sf"/>
</dbReference>
<dbReference type="GO" id="GO:0020037">
    <property type="term" value="F:heme binding"/>
    <property type="evidence" value="ECO:0007669"/>
    <property type="project" value="InterPro"/>
</dbReference>
<evidence type="ECO:0000256" key="2">
    <source>
        <dbReference type="PIRSR" id="PIRSR602401-1"/>
    </source>
</evidence>
<comment type="similarity">
    <text evidence="1">Belongs to the cytochrome P450 family.</text>
</comment>
<proteinExistence type="inferred from homology"/>
<keyword evidence="2" id="KW-0479">Metal-binding</keyword>
<dbReference type="SUPFAM" id="SSF48264">
    <property type="entry name" value="Cytochrome P450"/>
    <property type="match status" value="2"/>
</dbReference>
<evidence type="ECO:0000313" key="4">
    <source>
        <dbReference type="Proteomes" id="UP000591131"/>
    </source>
</evidence>
<dbReference type="PRINTS" id="PR00463">
    <property type="entry name" value="EP450I"/>
</dbReference>
<dbReference type="Gene3D" id="1.10.630.10">
    <property type="entry name" value="Cytochrome P450"/>
    <property type="match status" value="2"/>
</dbReference>
<gene>
    <name evidence="3" type="ORF">FOL47_009991</name>
</gene>
<dbReference type="Proteomes" id="UP000591131">
    <property type="component" value="Unassembled WGS sequence"/>
</dbReference>
<accession>A0A7J6L5E3</accession>
<dbReference type="GO" id="GO:0016705">
    <property type="term" value="F:oxidoreductase activity, acting on paired donors, with incorporation or reduction of molecular oxygen"/>
    <property type="evidence" value="ECO:0007669"/>
    <property type="project" value="InterPro"/>
</dbReference>
<dbReference type="OrthoDB" id="1470350at2759"/>
<dbReference type="GO" id="GO:0004497">
    <property type="term" value="F:monooxygenase activity"/>
    <property type="evidence" value="ECO:0007669"/>
    <property type="project" value="InterPro"/>
</dbReference>
<dbReference type="PANTHER" id="PTHR24305:SF166">
    <property type="entry name" value="CYTOCHROME P450 12A4, MITOCHONDRIAL-RELATED"/>
    <property type="match status" value="1"/>
</dbReference>
<keyword evidence="2" id="KW-0408">Iron</keyword>
<dbReference type="InterPro" id="IPR002401">
    <property type="entry name" value="Cyt_P450_E_grp-I"/>
</dbReference>
<keyword evidence="4" id="KW-1185">Reference proteome</keyword>
<feature type="binding site" description="axial binding residue" evidence="2">
    <location>
        <position position="579"/>
    </location>
    <ligand>
        <name>heme</name>
        <dbReference type="ChEBI" id="CHEBI:30413"/>
    </ligand>
    <ligandPart>
        <name>Fe</name>
        <dbReference type="ChEBI" id="CHEBI:18248"/>
    </ligandPart>
</feature>
<sequence length="632" mass="71574">MCIHPDAQATARAELDALGRAPEDDEDINQLPYVEACILETLRMNNSTPGPMPYVTTVPYSIEGKMVSPGTVIIMMTGEAMKSEEYGGAEFRPENWFLPNSKVIDRERALKHWAFTGSPRRCPGQHLAMKECITTSLTSDDDCRTKRRHKADPAALCICYMQRRTAPGNCISDYKGPKGNPITGVALELDPDHALECMRTWTDQYGETIAFRVFTTPYVVTKNPETVWKIIRDSSKEVVMRQFNTLDLLPRRGLFLTDGHAWRLNRRKVDPVLAEPNVQVMIPLMALAARRLTHVLSALADEYGTVHDWEPHKLLQLAAFEFTMASNFGKDYKFLSPLDPHGAADREYAYRIFQDFYEGYDFVLKHIQMAPFIRNFFPFTLSKPVSKFYSSVERVEKFCSEIISQRRQVLKNDGKLQGTVLDKMIDMEQKDLTWNLVTFTLSGGSSVPPTVEWFLYLMCIHPDAQATARAELDALGRAPEDDEDINQLPYVEACILETLRMNNSTPGPMPYVTTVPYSIEGKMVSPGTVIIMMTGEAMKSEEYGGTEFRPEIWFLPNSKVIDREKALKHWAFTGSPRRCPGQHLAMKECIVLAATLLKSFSNLRLTAGCDQVGEITYVNRLPVNLHIDMTMM</sequence>
<dbReference type="PANTHER" id="PTHR24305">
    <property type="entry name" value="CYTOCHROME P450"/>
    <property type="match status" value="1"/>
</dbReference>
<dbReference type="GO" id="GO:0005506">
    <property type="term" value="F:iron ion binding"/>
    <property type="evidence" value="ECO:0007669"/>
    <property type="project" value="InterPro"/>
</dbReference>
<comment type="caution">
    <text evidence="3">The sequence shown here is derived from an EMBL/GenBank/DDBJ whole genome shotgun (WGS) entry which is preliminary data.</text>
</comment>
<dbReference type="CDD" id="cd00302">
    <property type="entry name" value="cytochrome_P450"/>
    <property type="match status" value="1"/>
</dbReference>
<reference evidence="3 4" key="1">
    <citation type="submission" date="2020-04" db="EMBL/GenBank/DDBJ databases">
        <title>Perkinsus chesapeaki whole genome sequence.</title>
        <authorList>
            <person name="Bogema D.R."/>
        </authorList>
    </citation>
    <scope>NUCLEOTIDE SEQUENCE [LARGE SCALE GENOMIC DNA]</scope>
    <source>
        <strain evidence="3">ATCC PRA-425</strain>
    </source>
</reference>
<protein>
    <recommendedName>
        <fullName evidence="5">Cytochrome P450</fullName>
    </recommendedName>
</protein>
<dbReference type="EMBL" id="JAAPAO010000736">
    <property type="protein sequence ID" value="KAF4654411.1"/>
    <property type="molecule type" value="Genomic_DNA"/>
</dbReference>
<dbReference type="InterPro" id="IPR050121">
    <property type="entry name" value="Cytochrome_P450_monoxygenase"/>
</dbReference>
<evidence type="ECO:0000256" key="1">
    <source>
        <dbReference type="ARBA" id="ARBA00010617"/>
    </source>
</evidence>
<name>A0A7J6L5E3_PERCH</name>
<evidence type="ECO:0000313" key="3">
    <source>
        <dbReference type="EMBL" id="KAF4654411.1"/>
    </source>
</evidence>
<keyword evidence="2" id="KW-0349">Heme</keyword>
<comment type="cofactor">
    <cofactor evidence="2">
        <name>heme</name>
        <dbReference type="ChEBI" id="CHEBI:30413"/>
    </cofactor>
</comment>
<organism evidence="3 4">
    <name type="scientific">Perkinsus chesapeaki</name>
    <name type="common">Clam parasite</name>
    <name type="synonym">Perkinsus andrewsi</name>
    <dbReference type="NCBI Taxonomy" id="330153"/>
    <lineage>
        <taxon>Eukaryota</taxon>
        <taxon>Sar</taxon>
        <taxon>Alveolata</taxon>
        <taxon>Perkinsozoa</taxon>
        <taxon>Perkinsea</taxon>
        <taxon>Perkinsida</taxon>
        <taxon>Perkinsidae</taxon>
        <taxon>Perkinsus</taxon>
    </lineage>
</organism>
<evidence type="ECO:0008006" key="5">
    <source>
        <dbReference type="Google" id="ProtNLM"/>
    </source>
</evidence>